<dbReference type="RefSeq" id="WP_107666101.1">
    <property type="nucleotide sequence ID" value="NZ_PZKG01000314.1"/>
</dbReference>
<dbReference type="OrthoDB" id="7581460at2"/>
<comment type="caution">
    <text evidence="1">The sequence shown here is derived from an EMBL/GenBank/DDBJ whole genome shotgun (WGS) entry which is preliminary data.</text>
</comment>
<evidence type="ECO:0000313" key="1">
    <source>
        <dbReference type="EMBL" id="PTE18732.1"/>
    </source>
</evidence>
<protein>
    <submittedName>
        <fullName evidence="1">Uncharacterized protein</fullName>
    </submittedName>
</protein>
<reference evidence="1 2" key="1">
    <citation type="submission" date="2018-03" db="EMBL/GenBank/DDBJ databases">
        <title>Cereibacter changlensis.</title>
        <authorList>
            <person name="Meyer T.E."/>
            <person name="Miller S."/>
            <person name="Lodha T."/>
            <person name="Gandham S."/>
            <person name="Chintalapati S."/>
            <person name="Chintalapati V.R."/>
        </authorList>
    </citation>
    <scope>NUCLEOTIDE SEQUENCE [LARGE SCALE GENOMIC DNA]</scope>
    <source>
        <strain evidence="1 2">JA139</strain>
    </source>
</reference>
<dbReference type="EMBL" id="PZKG01000314">
    <property type="protein sequence ID" value="PTE18732.1"/>
    <property type="molecule type" value="Genomic_DNA"/>
</dbReference>
<proteinExistence type="predicted"/>
<gene>
    <name evidence="1" type="ORF">C5F48_23570</name>
</gene>
<organism evidence="1 2">
    <name type="scientific">Cereibacter changlensis JA139</name>
    <dbReference type="NCBI Taxonomy" id="1188249"/>
    <lineage>
        <taxon>Bacteria</taxon>
        <taxon>Pseudomonadati</taxon>
        <taxon>Pseudomonadota</taxon>
        <taxon>Alphaproteobacteria</taxon>
        <taxon>Rhodobacterales</taxon>
        <taxon>Paracoccaceae</taxon>
        <taxon>Cereibacter</taxon>
    </lineage>
</organism>
<evidence type="ECO:0000313" key="2">
    <source>
        <dbReference type="Proteomes" id="UP000241010"/>
    </source>
</evidence>
<keyword evidence="2" id="KW-1185">Reference proteome</keyword>
<dbReference type="Proteomes" id="UP000241010">
    <property type="component" value="Unassembled WGS sequence"/>
</dbReference>
<accession>A0A2T4JLI6</accession>
<dbReference type="AlphaFoldDB" id="A0A2T4JLI6"/>
<name>A0A2T4JLI6_9RHOB</name>
<sequence length="77" mass="8393">MTRGSTAQPWLIILGMCSGALEVLRAAANLGITVEDDRKRFAASKVYFPRYVDQAYLGAVLAGWGPSAPRRRPCARP</sequence>